<feature type="coiled-coil region" evidence="1">
    <location>
        <begin position="130"/>
        <end position="164"/>
    </location>
</feature>
<feature type="signal peptide" evidence="2">
    <location>
        <begin position="1"/>
        <end position="16"/>
    </location>
</feature>
<feature type="chain" id="PRO_5004048915" description="RxLR effector candidate protein" evidence="2">
    <location>
        <begin position="17"/>
        <end position="322"/>
    </location>
</feature>
<sequence>MPLLVVTALLAGTPFAAPPEVQQLSTLALSNTASNTPVSLSKSDVPEPEVVEERLNTNTLGAKVGTVFERLSSPFRPDPDVRKVRDILDDSASVWNAFNKIYEKSTDIEDITAKLTALATAEKSIDYKVFEAARKAVKAARKAVKAAEKDVRRVEKVLAGLAKKQVKKPFRKSATAGYEKLAITDELHSEPLADLEKKKGTLADAESKVAEIEKKLVDSKMARLELKRAVSDFFDGAVFKTWYAHAIKATHDGQVNNSVYDFLVQKFDKDPWVVAAMIDLMWRKWGTAGKIAKQLEKAQFSTWLKSGDYSNYPYSRGRFMGP</sequence>
<organism evidence="3 4">
    <name type="scientific">Hyaloperonospora arabidopsidis (strain Emoy2)</name>
    <name type="common">Downy mildew agent</name>
    <name type="synonym">Peronospora arabidopsidis</name>
    <dbReference type="NCBI Taxonomy" id="559515"/>
    <lineage>
        <taxon>Eukaryota</taxon>
        <taxon>Sar</taxon>
        <taxon>Stramenopiles</taxon>
        <taxon>Oomycota</taxon>
        <taxon>Peronosporomycetes</taxon>
        <taxon>Peronosporales</taxon>
        <taxon>Peronosporaceae</taxon>
        <taxon>Hyaloperonospora</taxon>
    </lineage>
</organism>
<dbReference type="InParanoid" id="M4BSJ3"/>
<keyword evidence="1" id="KW-0175">Coiled coil</keyword>
<evidence type="ECO:0000256" key="2">
    <source>
        <dbReference type="SAM" id="SignalP"/>
    </source>
</evidence>
<accession>M4BSJ3</accession>
<dbReference type="EMBL" id="JH598725">
    <property type="status" value="NOT_ANNOTATED_CDS"/>
    <property type="molecule type" value="Genomic_DNA"/>
</dbReference>
<evidence type="ECO:0000313" key="3">
    <source>
        <dbReference type="EnsemblProtists" id="HpaP809427"/>
    </source>
</evidence>
<proteinExistence type="predicted"/>
<dbReference type="AlphaFoldDB" id="M4BSJ3"/>
<protein>
    <recommendedName>
        <fullName evidence="5">RxLR effector candidate protein</fullName>
    </recommendedName>
</protein>
<dbReference type="HOGENOM" id="CLU_864500_0_0_1"/>
<reference evidence="4" key="1">
    <citation type="journal article" date="2010" name="Science">
        <title>Signatures of adaptation to obligate biotrophy in the Hyaloperonospora arabidopsidis genome.</title>
        <authorList>
            <person name="Baxter L."/>
            <person name="Tripathy S."/>
            <person name="Ishaque N."/>
            <person name="Boot N."/>
            <person name="Cabral A."/>
            <person name="Kemen E."/>
            <person name="Thines M."/>
            <person name="Ah-Fong A."/>
            <person name="Anderson R."/>
            <person name="Badejoko W."/>
            <person name="Bittner-Eddy P."/>
            <person name="Boore J.L."/>
            <person name="Chibucos M.C."/>
            <person name="Coates M."/>
            <person name="Dehal P."/>
            <person name="Delehaunty K."/>
            <person name="Dong S."/>
            <person name="Downton P."/>
            <person name="Dumas B."/>
            <person name="Fabro G."/>
            <person name="Fronick C."/>
            <person name="Fuerstenberg S.I."/>
            <person name="Fulton L."/>
            <person name="Gaulin E."/>
            <person name="Govers F."/>
            <person name="Hughes L."/>
            <person name="Humphray S."/>
            <person name="Jiang R.H."/>
            <person name="Judelson H."/>
            <person name="Kamoun S."/>
            <person name="Kyung K."/>
            <person name="Meijer H."/>
            <person name="Minx P."/>
            <person name="Morris P."/>
            <person name="Nelson J."/>
            <person name="Phuntumart V."/>
            <person name="Qutob D."/>
            <person name="Rehmany A."/>
            <person name="Rougon-Cardoso A."/>
            <person name="Ryden P."/>
            <person name="Torto-Alalibo T."/>
            <person name="Studholme D."/>
            <person name="Wang Y."/>
            <person name="Win J."/>
            <person name="Wood J."/>
            <person name="Clifton S.W."/>
            <person name="Rogers J."/>
            <person name="Van den Ackerveken G."/>
            <person name="Jones J.D."/>
            <person name="McDowell J.M."/>
            <person name="Beynon J."/>
            <person name="Tyler B.M."/>
        </authorList>
    </citation>
    <scope>NUCLEOTIDE SEQUENCE [LARGE SCALE GENOMIC DNA]</scope>
    <source>
        <strain evidence="4">Emoy2</strain>
    </source>
</reference>
<keyword evidence="2" id="KW-0732">Signal</keyword>
<name>M4BSJ3_HYAAE</name>
<dbReference type="VEuPathDB" id="FungiDB:HpaG809427"/>
<dbReference type="Proteomes" id="UP000011713">
    <property type="component" value="Unassembled WGS sequence"/>
</dbReference>
<evidence type="ECO:0008006" key="5">
    <source>
        <dbReference type="Google" id="ProtNLM"/>
    </source>
</evidence>
<evidence type="ECO:0000256" key="1">
    <source>
        <dbReference type="SAM" id="Coils"/>
    </source>
</evidence>
<evidence type="ECO:0000313" key="4">
    <source>
        <dbReference type="Proteomes" id="UP000011713"/>
    </source>
</evidence>
<dbReference type="EnsemblProtists" id="HpaT809427">
    <property type="protein sequence ID" value="HpaP809427"/>
    <property type="gene ID" value="HpaG809427"/>
</dbReference>
<feature type="coiled-coil region" evidence="1">
    <location>
        <begin position="195"/>
        <end position="222"/>
    </location>
</feature>
<keyword evidence="4" id="KW-1185">Reference proteome</keyword>
<reference evidence="3" key="2">
    <citation type="submission" date="2015-06" db="UniProtKB">
        <authorList>
            <consortium name="EnsemblProtists"/>
        </authorList>
    </citation>
    <scope>IDENTIFICATION</scope>
    <source>
        <strain evidence="3">Emoy2</strain>
    </source>
</reference>